<keyword evidence="2" id="KW-1185">Reference proteome</keyword>
<dbReference type="Proteomes" id="UP000623010">
    <property type="component" value="Unassembled WGS sequence"/>
</dbReference>
<comment type="caution">
    <text evidence="1">The sequence shown here is derived from an EMBL/GenBank/DDBJ whole genome shotgun (WGS) entry which is preliminary data.</text>
</comment>
<gene>
    <name evidence="1" type="ORF">GCM10010389_19330</name>
</gene>
<reference evidence="1" key="1">
    <citation type="journal article" date="2014" name="Int. J. Syst. Evol. Microbiol.">
        <title>Complete genome sequence of Corynebacterium casei LMG S-19264T (=DSM 44701T), isolated from a smear-ripened cheese.</title>
        <authorList>
            <consortium name="US DOE Joint Genome Institute (JGI-PGF)"/>
            <person name="Walter F."/>
            <person name="Albersmeier A."/>
            <person name="Kalinowski J."/>
            <person name="Ruckert C."/>
        </authorList>
    </citation>
    <scope>NUCLEOTIDE SEQUENCE</scope>
    <source>
        <strain evidence="1">JCM 5016</strain>
    </source>
</reference>
<sequence length="238" mass="26475">MSDPHIVIAQTNPRVRTTEPSLVPYITQRQGEEAAPANLVLRPVKGGGYRLHYRDEEPADRDVRGVLWARCSFNPLDESGMPLGAPQWRMMHPARQRATMQTLRCQVCNHPARTPLGYVFLAGPKDVDPDGPLVLTNQPPVCPRHVRAAARLCPHLRDDPRVFLTLSAPLYGVHGTVYGYGEDGVQVMARPDAPLPYGHPNLPTMLASQLVRRLGSFRAVDLEELMDELRHTTVSRAS</sequence>
<name>A0A918R3H1_9ACTN</name>
<evidence type="ECO:0000313" key="1">
    <source>
        <dbReference type="EMBL" id="GGZ81667.1"/>
    </source>
</evidence>
<reference evidence="1" key="2">
    <citation type="submission" date="2020-09" db="EMBL/GenBank/DDBJ databases">
        <authorList>
            <person name="Sun Q."/>
            <person name="Ohkuma M."/>
        </authorList>
    </citation>
    <scope>NUCLEOTIDE SEQUENCE</scope>
    <source>
        <strain evidence="1">JCM 5016</strain>
    </source>
</reference>
<dbReference type="AlphaFoldDB" id="A0A918R3H1"/>
<dbReference type="RefSeq" id="WP_190056937.1">
    <property type="nucleotide sequence ID" value="NZ_BMWH01000005.1"/>
</dbReference>
<evidence type="ECO:0000313" key="2">
    <source>
        <dbReference type="Proteomes" id="UP000623010"/>
    </source>
</evidence>
<protein>
    <submittedName>
        <fullName evidence="1">Uncharacterized protein</fullName>
    </submittedName>
</protein>
<proteinExistence type="predicted"/>
<dbReference type="EMBL" id="BMWH01000005">
    <property type="protein sequence ID" value="GGZ81667.1"/>
    <property type="molecule type" value="Genomic_DNA"/>
</dbReference>
<organism evidence="1 2">
    <name type="scientific">Streptomyces echinoruber</name>
    <dbReference type="NCBI Taxonomy" id="68898"/>
    <lineage>
        <taxon>Bacteria</taxon>
        <taxon>Bacillati</taxon>
        <taxon>Actinomycetota</taxon>
        <taxon>Actinomycetes</taxon>
        <taxon>Kitasatosporales</taxon>
        <taxon>Streptomycetaceae</taxon>
        <taxon>Streptomyces</taxon>
    </lineage>
</organism>
<accession>A0A918R3H1</accession>